<dbReference type="Gene3D" id="1.10.510.10">
    <property type="entry name" value="Transferase(Phosphotransferase) domain 1"/>
    <property type="match status" value="1"/>
</dbReference>
<evidence type="ECO:0000256" key="5">
    <source>
        <dbReference type="PROSITE-ProRule" id="PRU10141"/>
    </source>
</evidence>
<dbReference type="InterPro" id="IPR000719">
    <property type="entry name" value="Prot_kinase_dom"/>
</dbReference>
<gene>
    <name evidence="9" type="ORF">NF556_03605</name>
</gene>
<dbReference type="CDD" id="cd14014">
    <property type="entry name" value="STKc_PknB_like"/>
    <property type="match status" value="1"/>
</dbReference>
<feature type="compositionally biased region" description="Gly residues" evidence="6">
    <location>
        <begin position="403"/>
        <end position="412"/>
    </location>
</feature>
<dbReference type="SUPFAM" id="SSF56112">
    <property type="entry name" value="Protein kinase-like (PK-like)"/>
    <property type="match status" value="1"/>
</dbReference>
<evidence type="ECO:0000256" key="3">
    <source>
        <dbReference type="ARBA" id="ARBA00022777"/>
    </source>
</evidence>
<dbReference type="PROSITE" id="PS50011">
    <property type="entry name" value="PROTEIN_KINASE_DOM"/>
    <property type="match status" value="1"/>
</dbReference>
<dbReference type="Gene3D" id="3.30.200.20">
    <property type="entry name" value="Phosphorylase Kinase, domain 1"/>
    <property type="match status" value="1"/>
</dbReference>
<evidence type="ECO:0000256" key="6">
    <source>
        <dbReference type="SAM" id="MobiDB-lite"/>
    </source>
</evidence>
<evidence type="ECO:0000256" key="2">
    <source>
        <dbReference type="ARBA" id="ARBA00022741"/>
    </source>
</evidence>
<dbReference type="PROSITE" id="PS00108">
    <property type="entry name" value="PROTEIN_KINASE_ST"/>
    <property type="match status" value="1"/>
</dbReference>
<organism evidence="9 10">
    <name type="scientific">Ornithinimicrobium faecis</name>
    <dbReference type="NCBI Taxonomy" id="2934158"/>
    <lineage>
        <taxon>Bacteria</taxon>
        <taxon>Bacillati</taxon>
        <taxon>Actinomycetota</taxon>
        <taxon>Actinomycetes</taxon>
        <taxon>Micrococcales</taxon>
        <taxon>Ornithinimicrobiaceae</taxon>
        <taxon>Ornithinimicrobium</taxon>
    </lineage>
</organism>
<keyword evidence="4 5" id="KW-0067">ATP-binding</keyword>
<feature type="compositionally biased region" description="Low complexity" evidence="6">
    <location>
        <begin position="314"/>
        <end position="329"/>
    </location>
</feature>
<keyword evidence="7" id="KW-0472">Membrane</keyword>
<proteinExistence type="predicted"/>
<feature type="domain" description="Protein kinase" evidence="8">
    <location>
        <begin position="25"/>
        <end position="281"/>
    </location>
</feature>
<keyword evidence="7" id="KW-0812">Transmembrane</keyword>
<accession>A0ABY4YXC4</accession>
<feature type="compositionally biased region" description="Pro residues" evidence="6">
    <location>
        <begin position="429"/>
        <end position="442"/>
    </location>
</feature>
<evidence type="ECO:0000256" key="4">
    <source>
        <dbReference type="ARBA" id="ARBA00022840"/>
    </source>
</evidence>
<feature type="region of interest" description="Disordered" evidence="6">
    <location>
        <begin position="1"/>
        <end position="20"/>
    </location>
</feature>
<keyword evidence="7" id="KW-1133">Transmembrane helix</keyword>
<evidence type="ECO:0000313" key="9">
    <source>
        <dbReference type="EMBL" id="USQ80757.1"/>
    </source>
</evidence>
<keyword evidence="10" id="KW-1185">Reference proteome</keyword>
<name>A0ABY4YXC4_9MICO</name>
<feature type="transmembrane region" description="Helical" evidence="7">
    <location>
        <begin position="518"/>
        <end position="543"/>
    </location>
</feature>
<dbReference type="PANTHER" id="PTHR43289">
    <property type="entry name" value="MITOGEN-ACTIVATED PROTEIN KINASE KINASE KINASE 20-RELATED"/>
    <property type="match status" value="1"/>
</dbReference>
<feature type="transmembrane region" description="Helical" evidence="7">
    <location>
        <begin position="563"/>
        <end position="580"/>
    </location>
</feature>
<evidence type="ECO:0000256" key="7">
    <source>
        <dbReference type="SAM" id="Phobius"/>
    </source>
</evidence>
<evidence type="ECO:0000313" key="10">
    <source>
        <dbReference type="Proteomes" id="UP001056455"/>
    </source>
</evidence>
<evidence type="ECO:0000259" key="8">
    <source>
        <dbReference type="PROSITE" id="PS50011"/>
    </source>
</evidence>
<keyword evidence="3 9" id="KW-0418">Kinase</keyword>
<dbReference type="PANTHER" id="PTHR43289:SF34">
    <property type="entry name" value="SERINE_THREONINE-PROTEIN KINASE YBDM-RELATED"/>
    <property type="match status" value="1"/>
</dbReference>
<keyword evidence="1" id="KW-0808">Transferase</keyword>
<protein>
    <submittedName>
        <fullName evidence="9">Protein kinase</fullName>
    </submittedName>
</protein>
<feature type="region of interest" description="Disordered" evidence="6">
    <location>
        <begin position="289"/>
        <end position="451"/>
    </location>
</feature>
<feature type="transmembrane region" description="Helical" evidence="7">
    <location>
        <begin position="455"/>
        <end position="473"/>
    </location>
</feature>
<dbReference type="EMBL" id="CP099489">
    <property type="protein sequence ID" value="USQ80757.1"/>
    <property type="molecule type" value="Genomic_DNA"/>
</dbReference>
<dbReference type="Pfam" id="PF00069">
    <property type="entry name" value="Pkinase"/>
    <property type="match status" value="1"/>
</dbReference>
<dbReference type="InterPro" id="IPR017441">
    <property type="entry name" value="Protein_kinase_ATP_BS"/>
</dbReference>
<sequence>MSAEFTPAGGPHEGATPTARRLGRYTLGTRVGEGGMGVVYRGRVDGAPQDGSRDVAIKVLRPHIAHDPDARQRLSREVATLSRVNSPRIAAVLDADTEGPAPYIVTEFVPGPPLDQVVADRGPVTGDALVDLGRGLYEALTAIHQVGIVHRDLKPGNVLMVGSDPVVIDFGIAQVADDVRLTMTGLVMGTPGYLSPEVVEGGAVTEATDWWGWAATLAFAASGSPPFGRGPMSAVLDRVTRGRTQLEDVDARLRPLLEAALDPEPERRPHKDEVMRALELYAAHRPVTEALTTRVPRPAAHDARSTQDSGSLRTPPSAWPASPSTTVTPQVDPTRVQPVAPTPQTRMTPQHPTPRPPSTSPSQGQSQGRSGLDAHQRSGVQGGPGPYRQPGAAPPGQSSGYGQPTGSGGASGYGQPPAYGPSGQAPFGQPSPSPYGPPAPRGPDPRIGRPMRTGTLAAGLVALVGLAALVPLLSWSLLLIWSVAARTVDHAVTALVLRRHEAGHRRSDVPLTVLASPWHLFVSALSTGLAMLLPLAFAMAAAVITAGGLTESGLMQVDVEHPLPVAVGSLLGLLMAWWGPGGVTLRRGSRTLVRAILPGQLITQVVAGVLCVGGVVILGYTLVEGVPVSWWPTSWTTAPFTDLIPQVLRP</sequence>
<evidence type="ECO:0000256" key="1">
    <source>
        <dbReference type="ARBA" id="ARBA00022679"/>
    </source>
</evidence>
<feature type="binding site" evidence="5">
    <location>
        <position position="58"/>
    </location>
    <ligand>
        <name>ATP</name>
        <dbReference type="ChEBI" id="CHEBI:30616"/>
    </ligand>
</feature>
<dbReference type="RefSeq" id="WP_252594145.1">
    <property type="nucleotide sequence ID" value="NZ_CP099489.1"/>
</dbReference>
<reference evidence="9" key="1">
    <citation type="submission" date="2022-06" db="EMBL/GenBank/DDBJ databases">
        <title>Ornithinimicrobium HY1793.</title>
        <authorList>
            <person name="Huang Y."/>
        </authorList>
    </citation>
    <scope>NUCLEOTIDE SEQUENCE</scope>
    <source>
        <strain evidence="9">HY1793</strain>
    </source>
</reference>
<dbReference type="InterPro" id="IPR011009">
    <property type="entry name" value="Kinase-like_dom_sf"/>
</dbReference>
<keyword evidence="2 5" id="KW-0547">Nucleotide-binding</keyword>
<dbReference type="Proteomes" id="UP001056455">
    <property type="component" value="Chromosome"/>
</dbReference>
<feature type="transmembrane region" description="Helical" evidence="7">
    <location>
        <begin position="601"/>
        <end position="623"/>
    </location>
</feature>
<dbReference type="InterPro" id="IPR008271">
    <property type="entry name" value="Ser/Thr_kinase_AS"/>
</dbReference>
<feature type="compositionally biased region" description="Low complexity" evidence="6">
    <location>
        <begin position="360"/>
        <end position="371"/>
    </location>
</feature>
<dbReference type="SMART" id="SM00220">
    <property type="entry name" value="S_TKc"/>
    <property type="match status" value="1"/>
</dbReference>
<dbReference type="PROSITE" id="PS00107">
    <property type="entry name" value="PROTEIN_KINASE_ATP"/>
    <property type="match status" value="1"/>
</dbReference>
<dbReference type="GO" id="GO:0016301">
    <property type="term" value="F:kinase activity"/>
    <property type="evidence" value="ECO:0007669"/>
    <property type="project" value="UniProtKB-KW"/>
</dbReference>